<evidence type="ECO:0000259" key="1">
    <source>
        <dbReference type="Pfam" id="PF01050"/>
    </source>
</evidence>
<dbReference type="InterPro" id="IPR051161">
    <property type="entry name" value="Mannose-6P_isomerase_type2"/>
</dbReference>
<dbReference type="EMBL" id="MFKU01000005">
    <property type="protein sequence ID" value="OGG49087.1"/>
    <property type="molecule type" value="Genomic_DNA"/>
</dbReference>
<gene>
    <name evidence="2" type="ORF">A2678_01325</name>
</gene>
<protein>
    <recommendedName>
        <fullName evidence="1">Mannose-6-phosphate isomerase type II C-terminal domain-containing protein</fullName>
    </recommendedName>
</protein>
<reference evidence="2 3" key="1">
    <citation type="journal article" date="2016" name="Nat. Commun.">
        <title>Thousands of microbial genomes shed light on interconnected biogeochemical processes in an aquifer system.</title>
        <authorList>
            <person name="Anantharaman K."/>
            <person name="Brown C.T."/>
            <person name="Hug L.A."/>
            <person name="Sharon I."/>
            <person name="Castelle C.J."/>
            <person name="Probst A.J."/>
            <person name="Thomas B.C."/>
            <person name="Singh A."/>
            <person name="Wilkins M.J."/>
            <person name="Karaoz U."/>
            <person name="Brodie E.L."/>
            <person name="Williams K.H."/>
            <person name="Hubbard S.S."/>
            <person name="Banfield J.F."/>
        </authorList>
    </citation>
    <scope>NUCLEOTIDE SEQUENCE [LARGE SCALE GENOMIC DNA]</scope>
</reference>
<dbReference type="GO" id="GO:0005976">
    <property type="term" value="P:polysaccharide metabolic process"/>
    <property type="evidence" value="ECO:0007669"/>
    <property type="project" value="InterPro"/>
</dbReference>
<dbReference type="GO" id="GO:0009298">
    <property type="term" value="P:GDP-mannose biosynthetic process"/>
    <property type="evidence" value="ECO:0007669"/>
    <property type="project" value="TreeGrafter"/>
</dbReference>
<dbReference type="Pfam" id="PF01050">
    <property type="entry name" value="MannoseP_isomer"/>
    <property type="match status" value="1"/>
</dbReference>
<dbReference type="PANTHER" id="PTHR46390">
    <property type="entry name" value="MANNOSE-1-PHOSPHATE GUANYLYLTRANSFERASE"/>
    <property type="match status" value="1"/>
</dbReference>
<name>A0A1F6CJ90_9BACT</name>
<accession>A0A1F6CJ90</accession>
<dbReference type="CDD" id="cd02213">
    <property type="entry name" value="cupin_PMI_typeII_C"/>
    <property type="match status" value="1"/>
</dbReference>
<dbReference type="AlphaFoldDB" id="A0A1F6CJ90"/>
<evidence type="ECO:0000313" key="2">
    <source>
        <dbReference type="EMBL" id="OGG49087.1"/>
    </source>
</evidence>
<dbReference type="SUPFAM" id="SSF51182">
    <property type="entry name" value="RmlC-like cupins"/>
    <property type="match status" value="1"/>
</dbReference>
<dbReference type="Gene3D" id="2.60.120.10">
    <property type="entry name" value="Jelly Rolls"/>
    <property type="match status" value="1"/>
</dbReference>
<dbReference type="InterPro" id="IPR001538">
    <property type="entry name" value="Man6P_isomerase-2_C"/>
</dbReference>
<proteinExistence type="predicted"/>
<dbReference type="PANTHER" id="PTHR46390:SF1">
    <property type="entry name" value="MANNOSE-1-PHOSPHATE GUANYLYLTRANSFERASE"/>
    <property type="match status" value="1"/>
</dbReference>
<dbReference type="InterPro" id="IPR014710">
    <property type="entry name" value="RmlC-like_jellyroll"/>
</dbReference>
<dbReference type="STRING" id="1798481.A2678_01325"/>
<dbReference type="Proteomes" id="UP000178815">
    <property type="component" value="Unassembled WGS sequence"/>
</dbReference>
<organism evidence="2 3">
    <name type="scientific">Candidatus Kaiserbacteria bacterium RIFCSPHIGHO2_01_FULL_53_31</name>
    <dbReference type="NCBI Taxonomy" id="1798481"/>
    <lineage>
        <taxon>Bacteria</taxon>
        <taxon>Candidatus Kaiseribacteriota</taxon>
    </lineage>
</organism>
<sequence length="121" mass="13752">MDFLTHHEQETRPWGFFERFTLNEPSTVKIIHVKPHQELSLQTHHKRAEFWYILTGIGEVTIHGLARPAKAQDEFEIPAGASHRIAAGPDELSFLEIALGNFSESDETRLEDDYGRNSPAA</sequence>
<evidence type="ECO:0000313" key="3">
    <source>
        <dbReference type="Proteomes" id="UP000178815"/>
    </source>
</evidence>
<dbReference type="InterPro" id="IPR011051">
    <property type="entry name" value="RmlC_Cupin_sf"/>
</dbReference>
<dbReference type="GO" id="GO:0004475">
    <property type="term" value="F:mannose-1-phosphate guanylyltransferase (GTP) activity"/>
    <property type="evidence" value="ECO:0007669"/>
    <property type="project" value="TreeGrafter"/>
</dbReference>
<feature type="domain" description="Mannose-6-phosphate isomerase type II C-terminal" evidence="1">
    <location>
        <begin position="5"/>
        <end position="112"/>
    </location>
</feature>
<comment type="caution">
    <text evidence="2">The sequence shown here is derived from an EMBL/GenBank/DDBJ whole genome shotgun (WGS) entry which is preliminary data.</text>
</comment>